<dbReference type="InterPro" id="IPR036047">
    <property type="entry name" value="F-box-like_dom_sf"/>
</dbReference>
<comment type="caution">
    <text evidence="2">The sequence shown here is derived from an EMBL/GenBank/DDBJ whole genome shotgun (WGS) entry which is preliminary data.</text>
</comment>
<dbReference type="InterPro" id="IPR050796">
    <property type="entry name" value="SCF_F-box_component"/>
</dbReference>
<dbReference type="Gene3D" id="1.20.1280.50">
    <property type="match status" value="1"/>
</dbReference>
<name>A0AAN7EUZ7_QUERU</name>
<evidence type="ECO:0000313" key="2">
    <source>
        <dbReference type="EMBL" id="KAK4580726.1"/>
    </source>
</evidence>
<dbReference type="Pfam" id="PF00646">
    <property type="entry name" value="F-box"/>
    <property type="match status" value="1"/>
</dbReference>
<feature type="domain" description="F-box" evidence="1">
    <location>
        <begin position="110"/>
        <end position="156"/>
    </location>
</feature>
<evidence type="ECO:0000313" key="3">
    <source>
        <dbReference type="Proteomes" id="UP001324115"/>
    </source>
</evidence>
<sequence>MTDLMWDIVAPNRPSEPPQMTSIKPGSHLCIWSHLHSKFISTTDAKKTIVCQRPHLLIFWQIGTQSNTTDQIRFMRKENVTHQICFPSTLLFINQFCNSRILGHQLSDNEERWDSLPNEILTHIFLSLPIKSIIICTSVSKTWNSLIQNPTFISTHLHHSYTNNNNHNLLLFKLVTQSVNPESTANNKEVYLLYKEDDGDGFTRKLTRFEPSNHIFRVVGTCNGLLCLSDDIFNFNTNRFFLWNPCVRKFLRLRHPNVRCATHTDADFYASIGFGFDPTTNDYKVVWLLTFACTNPRTKVEIYSLSTGEWRMLSSGLASQCALGPRQPWAFLNGALHWVAFKAINVNKAHHFVLVFDLGDEVFREILLPEELPPYTHDGFLCAYVSIYGNSIALFHDDYSSLHLNIWVMKHYGVVSSRTKALSLPMSYQGGFGSTNYIPKVVGFTRNGRIVLEMNGGHLMSQDLKTQETKDLKLIGYNYNFVDTYAESLVLLDKAANGAITY</sequence>
<dbReference type="InterPro" id="IPR013187">
    <property type="entry name" value="F-box-assoc_dom_typ3"/>
</dbReference>
<gene>
    <name evidence="2" type="ORF">RGQ29_024394</name>
</gene>
<dbReference type="EMBL" id="JAXUIC010000007">
    <property type="protein sequence ID" value="KAK4580726.1"/>
    <property type="molecule type" value="Genomic_DNA"/>
</dbReference>
<evidence type="ECO:0000259" key="1">
    <source>
        <dbReference type="PROSITE" id="PS50181"/>
    </source>
</evidence>
<reference evidence="2 3" key="1">
    <citation type="journal article" date="2023" name="G3 (Bethesda)">
        <title>A haplotype-resolved chromosome-scale genome for Quercus rubra L. provides insights into the genetics of adaptive traits for red oak species.</title>
        <authorList>
            <person name="Kapoor B."/>
            <person name="Jenkins J."/>
            <person name="Schmutz J."/>
            <person name="Zhebentyayeva T."/>
            <person name="Kuelheim C."/>
            <person name="Coggeshall M."/>
            <person name="Heim C."/>
            <person name="Lasky J.R."/>
            <person name="Leites L."/>
            <person name="Islam-Faridi N."/>
            <person name="Romero-Severson J."/>
            <person name="DeLeo V.L."/>
            <person name="Lucas S.M."/>
            <person name="Lazic D."/>
            <person name="Gailing O."/>
            <person name="Carlson J."/>
            <person name="Staton M."/>
        </authorList>
    </citation>
    <scope>NUCLEOTIDE SEQUENCE [LARGE SCALE GENOMIC DNA]</scope>
    <source>
        <strain evidence="2">Pseudo-F2</strain>
    </source>
</reference>
<accession>A0AAN7EUZ7</accession>
<dbReference type="PANTHER" id="PTHR31672">
    <property type="entry name" value="BNACNNG10540D PROTEIN"/>
    <property type="match status" value="1"/>
</dbReference>
<dbReference type="SUPFAM" id="SSF81383">
    <property type="entry name" value="F-box domain"/>
    <property type="match status" value="1"/>
</dbReference>
<dbReference type="Proteomes" id="UP001324115">
    <property type="component" value="Unassembled WGS sequence"/>
</dbReference>
<dbReference type="Pfam" id="PF08268">
    <property type="entry name" value="FBA_3"/>
    <property type="match status" value="1"/>
</dbReference>
<dbReference type="AlphaFoldDB" id="A0AAN7EUZ7"/>
<dbReference type="InterPro" id="IPR017451">
    <property type="entry name" value="F-box-assoc_interact_dom"/>
</dbReference>
<protein>
    <recommendedName>
        <fullName evidence="1">F-box domain-containing protein</fullName>
    </recommendedName>
</protein>
<dbReference type="PROSITE" id="PS50181">
    <property type="entry name" value="FBOX"/>
    <property type="match status" value="1"/>
</dbReference>
<dbReference type="NCBIfam" id="TIGR01640">
    <property type="entry name" value="F_box_assoc_1"/>
    <property type="match status" value="1"/>
</dbReference>
<organism evidence="2 3">
    <name type="scientific">Quercus rubra</name>
    <name type="common">Northern red oak</name>
    <name type="synonym">Quercus borealis</name>
    <dbReference type="NCBI Taxonomy" id="3512"/>
    <lineage>
        <taxon>Eukaryota</taxon>
        <taxon>Viridiplantae</taxon>
        <taxon>Streptophyta</taxon>
        <taxon>Embryophyta</taxon>
        <taxon>Tracheophyta</taxon>
        <taxon>Spermatophyta</taxon>
        <taxon>Magnoliopsida</taxon>
        <taxon>eudicotyledons</taxon>
        <taxon>Gunneridae</taxon>
        <taxon>Pentapetalae</taxon>
        <taxon>rosids</taxon>
        <taxon>fabids</taxon>
        <taxon>Fagales</taxon>
        <taxon>Fagaceae</taxon>
        <taxon>Quercus</taxon>
    </lineage>
</organism>
<keyword evidence="3" id="KW-1185">Reference proteome</keyword>
<dbReference type="PANTHER" id="PTHR31672:SF13">
    <property type="entry name" value="F-BOX PROTEIN CPR30-LIKE"/>
    <property type="match status" value="1"/>
</dbReference>
<dbReference type="InterPro" id="IPR001810">
    <property type="entry name" value="F-box_dom"/>
</dbReference>
<proteinExistence type="predicted"/>
<dbReference type="SMART" id="SM00256">
    <property type="entry name" value="FBOX"/>
    <property type="match status" value="1"/>
</dbReference>